<dbReference type="EMBL" id="LN609302">
    <property type="protein sequence ID" value="CEF53490.1"/>
    <property type="molecule type" value="Genomic_DNA"/>
</dbReference>
<evidence type="ECO:0000256" key="12">
    <source>
        <dbReference type="ARBA" id="ARBA00023016"/>
    </source>
</evidence>
<dbReference type="PANTHER" id="PTHR43343:SF3">
    <property type="entry name" value="PROTEASE DO-LIKE 8, CHLOROPLASTIC"/>
    <property type="match status" value="1"/>
</dbReference>
<evidence type="ECO:0000256" key="14">
    <source>
        <dbReference type="PIRSR" id="PIRSR611782-1"/>
    </source>
</evidence>
<feature type="binding site" evidence="15">
    <location>
        <begin position="264"/>
        <end position="266"/>
    </location>
    <ligand>
        <name>substrate</name>
    </ligand>
</feature>
<feature type="domain" description="PDZ" evidence="17">
    <location>
        <begin position="423"/>
        <end position="520"/>
    </location>
</feature>
<comment type="subcellular location">
    <subcellularLocation>
        <location evidence="2">Periplasm</location>
    </subcellularLocation>
</comment>
<feature type="compositionally biased region" description="Acidic residues" evidence="16">
    <location>
        <begin position="99"/>
        <end position="108"/>
    </location>
</feature>
<keyword evidence="10 18" id="KW-0378">Hydrolase</keyword>
<keyword evidence="12" id="KW-0346">Stress response</keyword>
<reference evidence="19" key="1">
    <citation type="submission" date="2014-09" db="EMBL/GenBank/DDBJ databases">
        <authorList>
            <person name="Illeghems K.G."/>
        </authorList>
    </citation>
    <scope>NUCLEOTIDE SEQUENCE [LARGE SCALE GENOMIC DNA]</scope>
    <source>
        <strain evidence="19">LMG 23848T</strain>
    </source>
</reference>
<evidence type="ECO:0000256" key="1">
    <source>
        <dbReference type="ARBA" id="ARBA00001772"/>
    </source>
</evidence>
<dbReference type="GO" id="GO:0042597">
    <property type="term" value="C:periplasmic space"/>
    <property type="evidence" value="ECO:0007669"/>
    <property type="project" value="UniProtKB-SubCell"/>
</dbReference>
<feature type="active site" description="Charge relay system" evidence="14">
    <location>
        <position position="162"/>
    </location>
</feature>
<evidence type="ECO:0000256" key="2">
    <source>
        <dbReference type="ARBA" id="ARBA00004418"/>
    </source>
</evidence>
<evidence type="ECO:0000256" key="7">
    <source>
        <dbReference type="ARBA" id="ARBA00022729"/>
    </source>
</evidence>
<sequence length="536" mass="56714">MPFWQTVNNLNPRYLCLVRLWQKVVLSMRVSVRLFCSVSLSSLLVAGLGLSAPLHAAEAPPPAVAAAGGRAPDSFADLAAKLLPAVVNVSTTQTVREAEAEDDDEDDQLPQMPNFPQGSPFEKFFHDFMNRQTDPNAPPRRMQALGSGFIIDPTGYIVTNNHVIRKADRITVTLQDNTVLTAHAVGHDDRTDLALLKVDSKKPLPFVSFGDSEHRRVGDWVLAIGNPFGLSGTVTAGIISSRGRNIDQGPYDDFIQTDAPINKGNSGGPLFDMDGNVIGVNTAIYSPSGGSVGIGFSIPSNEARSVVEQLRKTGKVSRGWLGVRIQNVTQDIADGLGLTPASGALVAGVEKNGPADKAGLKTGDVIQSLNGQVIEGKALPRLSAQLPVGTQAKLGLWRHGKVMEVPVTIGALPEAPDEAPAKAAPAPKSSASVSFADFGFTVGPLDAAGRQKYNLPTSLKGVLVTTVKPDGTAADRGLKEGDVITEVQQAEVGTPAALKQRIEAARKAKKRSVLLLVHDADGLRWIPFPLSAEDAP</sequence>
<gene>
    <name evidence="18" type="primary">degP</name>
    <name evidence="18" type="ORF">AGA_247</name>
</gene>
<dbReference type="SMART" id="SM00228">
    <property type="entry name" value="PDZ"/>
    <property type="match status" value="2"/>
</dbReference>
<dbReference type="FunFam" id="2.40.10.120:FF:000007">
    <property type="entry name" value="Periplasmic serine endoprotease DegP-like"/>
    <property type="match status" value="1"/>
</dbReference>
<dbReference type="PRINTS" id="PR00834">
    <property type="entry name" value="PROTEASES2C"/>
</dbReference>
<dbReference type="InterPro" id="IPR011782">
    <property type="entry name" value="Pept_S1C_Do"/>
</dbReference>
<dbReference type="SUPFAM" id="SSF50156">
    <property type="entry name" value="PDZ domain-like"/>
    <property type="match status" value="2"/>
</dbReference>
<dbReference type="NCBIfam" id="TIGR02037">
    <property type="entry name" value="degP_htrA_DO"/>
    <property type="match status" value="1"/>
</dbReference>
<evidence type="ECO:0000313" key="18">
    <source>
        <dbReference type="EMBL" id="CEF53490.1"/>
    </source>
</evidence>
<evidence type="ECO:0000256" key="6">
    <source>
        <dbReference type="ARBA" id="ARBA00022670"/>
    </source>
</evidence>
<proteinExistence type="inferred from homology"/>
<dbReference type="EC" id="3.4.21.107" evidence="4"/>
<keyword evidence="8" id="KW-0677">Repeat</keyword>
<evidence type="ECO:0000256" key="15">
    <source>
        <dbReference type="PIRSR" id="PIRSR611782-2"/>
    </source>
</evidence>
<name>A0A0U5FU87_9PROT</name>
<accession>A0A0U5FU87</accession>
<evidence type="ECO:0000256" key="4">
    <source>
        <dbReference type="ARBA" id="ARBA00013035"/>
    </source>
</evidence>
<evidence type="ECO:0000256" key="10">
    <source>
        <dbReference type="ARBA" id="ARBA00022801"/>
    </source>
</evidence>
<keyword evidence="11" id="KW-0720">Serine protease</keyword>
<dbReference type="Gene3D" id="2.40.10.120">
    <property type="match status" value="1"/>
</dbReference>
<dbReference type="GO" id="GO:0006508">
    <property type="term" value="P:proteolysis"/>
    <property type="evidence" value="ECO:0007669"/>
    <property type="project" value="UniProtKB-KW"/>
</dbReference>
<dbReference type="Pfam" id="PF13365">
    <property type="entry name" value="Trypsin_2"/>
    <property type="match status" value="1"/>
</dbReference>
<comment type="similarity">
    <text evidence="3">Belongs to the peptidase S1C family.</text>
</comment>
<dbReference type="PATRIC" id="fig|431306.5.peg.194"/>
<dbReference type="CDD" id="cd10839">
    <property type="entry name" value="cpPDZ1_DegP-like"/>
    <property type="match status" value="1"/>
</dbReference>
<dbReference type="InterPro" id="IPR001478">
    <property type="entry name" value="PDZ"/>
</dbReference>
<dbReference type="Gene3D" id="2.30.42.60">
    <property type="match status" value="1"/>
</dbReference>
<dbReference type="GO" id="GO:0004252">
    <property type="term" value="F:serine-type endopeptidase activity"/>
    <property type="evidence" value="ECO:0007669"/>
    <property type="project" value="InterPro"/>
</dbReference>
<feature type="binding site" evidence="15">
    <location>
        <position position="192"/>
    </location>
    <ligand>
        <name>substrate</name>
    </ligand>
</feature>
<keyword evidence="7" id="KW-0732">Signal</keyword>
<dbReference type="PROSITE" id="PS50106">
    <property type="entry name" value="PDZ"/>
    <property type="match status" value="2"/>
</dbReference>
<dbReference type="InterPro" id="IPR036034">
    <property type="entry name" value="PDZ_sf"/>
</dbReference>
<dbReference type="InterPro" id="IPR009003">
    <property type="entry name" value="Peptidase_S1_PA"/>
</dbReference>
<dbReference type="Gene3D" id="2.30.42.10">
    <property type="match status" value="1"/>
</dbReference>
<feature type="active site" description="Charge relay system" evidence="14">
    <location>
        <position position="192"/>
    </location>
</feature>
<evidence type="ECO:0000256" key="16">
    <source>
        <dbReference type="SAM" id="MobiDB-lite"/>
    </source>
</evidence>
<feature type="binding site" evidence="15">
    <location>
        <position position="162"/>
    </location>
    <ligand>
        <name>substrate</name>
    </ligand>
</feature>
<dbReference type="Proteomes" id="UP000068250">
    <property type="component" value="Chromosome I"/>
</dbReference>
<evidence type="ECO:0000256" key="8">
    <source>
        <dbReference type="ARBA" id="ARBA00022737"/>
    </source>
</evidence>
<dbReference type="AlphaFoldDB" id="A0A0U5FU87"/>
<evidence type="ECO:0000256" key="5">
    <source>
        <dbReference type="ARBA" id="ARBA00013958"/>
    </source>
</evidence>
<comment type="catalytic activity">
    <reaction evidence="1">
        <text>Acts on substrates that are at least partially unfolded. The cleavage site P1 residue is normally between a pair of hydrophobic residues, such as Val-|-Val.</text>
        <dbReference type="EC" id="3.4.21.107"/>
    </reaction>
</comment>
<evidence type="ECO:0000256" key="11">
    <source>
        <dbReference type="ARBA" id="ARBA00022825"/>
    </source>
</evidence>
<feature type="active site" description="Charge relay system" evidence="14">
    <location>
        <position position="266"/>
    </location>
</feature>
<feature type="domain" description="PDZ" evidence="17">
    <location>
        <begin position="322"/>
        <end position="376"/>
    </location>
</feature>
<keyword evidence="6" id="KW-0645">Protease</keyword>
<evidence type="ECO:0000313" key="19">
    <source>
        <dbReference type="Proteomes" id="UP000068250"/>
    </source>
</evidence>
<dbReference type="STRING" id="431306.AGA_247"/>
<protein>
    <recommendedName>
        <fullName evidence="5">Probable periplasmic serine endoprotease DegP-like</fullName>
        <ecNumber evidence="4">3.4.21.107</ecNumber>
    </recommendedName>
    <alternativeName>
        <fullName evidence="13">Protease Do</fullName>
    </alternativeName>
</protein>
<organism evidence="18 19">
    <name type="scientific">Acetobacter ghanensis</name>
    <dbReference type="NCBI Taxonomy" id="431306"/>
    <lineage>
        <taxon>Bacteria</taxon>
        <taxon>Pseudomonadati</taxon>
        <taxon>Pseudomonadota</taxon>
        <taxon>Alphaproteobacteria</taxon>
        <taxon>Acetobacterales</taxon>
        <taxon>Acetobacteraceae</taxon>
        <taxon>Acetobacter</taxon>
    </lineage>
</organism>
<dbReference type="PANTHER" id="PTHR43343">
    <property type="entry name" value="PEPTIDASE S12"/>
    <property type="match status" value="1"/>
</dbReference>
<evidence type="ECO:0000256" key="13">
    <source>
        <dbReference type="ARBA" id="ARBA00032850"/>
    </source>
</evidence>
<evidence type="ECO:0000259" key="17">
    <source>
        <dbReference type="PROSITE" id="PS50106"/>
    </source>
</evidence>
<dbReference type="InterPro" id="IPR001940">
    <property type="entry name" value="Peptidase_S1C"/>
</dbReference>
<keyword evidence="9" id="KW-0574">Periplasm</keyword>
<evidence type="ECO:0000256" key="9">
    <source>
        <dbReference type="ARBA" id="ARBA00022764"/>
    </source>
</evidence>
<dbReference type="InterPro" id="IPR051201">
    <property type="entry name" value="Chloro_Bact_Ser_Proteases"/>
</dbReference>
<dbReference type="SUPFAM" id="SSF50494">
    <property type="entry name" value="Trypsin-like serine proteases"/>
    <property type="match status" value="1"/>
</dbReference>
<evidence type="ECO:0000256" key="3">
    <source>
        <dbReference type="ARBA" id="ARBA00010541"/>
    </source>
</evidence>
<feature type="region of interest" description="Disordered" evidence="16">
    <location>
        <begin position="93"/>
        <end position="116"/>
    </location>
</feature>
<dbReference type="Pfam" id="PF13180">
    <property type="entry name" value="PDZ_2"/>
    <property type="match status" value="2"/>
</dbReference>